<dbReference type="RefSeq" id="WP_151679832.1">
    <property type="nucleotide sequence ID" value="NZ_BKZP01000012.1"/>
</dbReference>
<evidence type="ECO:0000313" key="1">
    <source>
        <dbReference type="EMBL" id="GER69576.1"/>
    </source>
</evidence>
<keyword evidence="1" id="KW-0489">Methyltransferase</keyword>
<dbReference type="Pfam" id="PF04816">
    <property type="entry name" value="TrmK"/>
    <property type="match status" value="1"/>
</dbReference>
<dbReference type="PANTHER" id="PTHR38451:SF1">
    <property type="entry name" value="TRNA (ADENINE(22)-N(1))-METHYLTRANSFERASE"/>
    <property type="match status" value="1"/>
</dbReference>
<organism evidence="1 2">
    <name type="scientific">Weizmannia acidilactici</name>
    <dbReference type="NCBI Taxonomy" id="2607726"/>
    <lineage>
        <taxon>Bacteria</taxon>
        <taxon>Bacillati</taxon>
        <taxon>Bacillota</taxon>
        <taxon>Bacilli</taxon>
        <taxon>Bacillales</taxon>
        <taxon>Bacillaceae</taxon>
        <taxon>Heyndrickxia</taxon>
    </lineage>
</organism>
<reference evidence="1 2" key="1">
    <citation type="submission" date="2019-09" db="EMBL/GenBank/DDBJ databases">
        <title>Draft genome sequence of Bacillus sp. JC-7.</title>
        <authorList>
            <person name="Tanaka N."/>
            <person name="Shiwa Y."/>
            <person name="Fujita N."/>
            <person name="Tanasupawat S."/>
        </authorList>
    </citation>
    <scope>NUCLEOTIDE SEQUENCE [LARGE SCALE GENOMIC DNA]</scope>
    <source>
        <strain evidence="1 2">JC-7</strain>
    </source>
</reference>
<dbReference type="EMBL" id="BKZQ01000008">
    <property type="protein sequence ID" value="GER69576.1"/>
    <property type="molecule type" value="Genomic_DNA"/>
</dbReference>
<keyword evidence="1" id="KW-0808">Transferase</keyword>
<dbReference type="SUPFAM" id="SSF53335">
    <property type="entry name" value="S-adenosyl-L-methionine-dependent methyltransferases"/>
    <property type="match status" value="1"/>
</dbReference>
<dbReference type="InterPro" id="IPR029063">
    <property type="entry name" value="SAM-dependent_MTases_sf"/>
</dbReference>
<name>A0A5J4J3N3_9BACI</name>
<dbReference type="PIRSF" id="PIRSF018637">
    <property type="entry name" value="TrmK"/>
    <property type="match status" value="1"/>
</dbReference>
<dbReference type="Gene3D" id="3.40.50.150">
    <property type="entry name" value="Vaccinia Virus protein VP39"/>
    <property type="match status" value="1"/>
</dbReference>
<dbReference type="InterPro" id="IPR006901">
    <property type="entry name" value="TrmK"/>
</dbReference>
<comment type="caution">
    <text evidence="1">The sequence shown here is derived from an EMBL/GenBank/DDBJ whole genome shotgun (WGS) entry which is preliminary data.</text>
</comment>
<proteinExistence type="predicted"/>
<dbReference type="GO" id="GO:0032259">
    <property type="term" value="P:methylation"/>
    <property type="evidence" value="ECO:0007669"/>
    <property type="project" value="UniProtKB-KW"/>
</dbReference>
<sequence length="232" mass="25624">MNSEKLSKRLGAVAAFIPNGTKIADIGSDHAYLPCYCVKHGIAREAVAGEVADGPYRSARRQVEQLGLAGKISVRKGDGLDVLSPGEAECITIAGMGGALIASILERGKEKLTGTKRLILQPNVGSLFVRKWCVENGWVIIGERILEEDGKIYEILAADAEARPQNLTEAELMMGPILIKENNAAFRKKWQSEKRKWQHILRKMSEAEPSPELEEKKSHYRHLIALAEEVLK</sequence>
<keyword evidence="2" id="KW-1185">Reference proteome</keyword>
<dbReference type="AlphaFoldDB" id="A0A5J4J3N3"/>
<gene>
    <name evidence="1" type="ORF">BpJC7_08790</name>
</gene>
<accession>A0A5J4J3N3</accession>
<evidence type="ECO:0000313" key="2">
    <source>
        <dbReference type="Proteomes" id="UP000391919"/>
    </source>
</evidence>
<dbReference type="Proteomes" id="UP000391919">
    <property type="component" value="Unassembled WGS sequence"/>
</dbReference>
<protein>
    <submittedName>
        <fullName evidence="1">SAM-dependent methyltransferase</fullName>
    </submittedName>
</protein>
<dbReference type="PANTHER" id="PTHR38451">
    <property type="entry name" value="TRNA (ADENINE(22)-N(1))-METHYLTRANSFERASE"/>
    <property type="match status" value="1"/>
</dbReference>
<dbReference type="GO" id="GO:0160105">
    <property type="term" value="F:tRNA (adenine(22)-N1)-methyltransferase activity"/>
    <property type="evidence" value="ECO:0007669"/>
    <property type="project" value="InterPro"/>
</dbReference>
<dbReference type="Gene3D" id="1.10.287.1890">
    <property type="match status" value="1"/>
</dbReference>